<dbReference type="InterPro" id="IPR036374">
    <property type="entry name" value="OxRdtase_Mopterin-bd_sf"/>
</dbReference>
<dbReference type="SUPFAM" id="SSF56524">
    <property type="entry name" value="Oxidoreductase molybdopterin-binding domain"/>
    <property type="match status" value="1"/>
</dbReference>
<dbReference type="Proteomes" id="UP000019489">
    <property type="component" value="Unassembled WGS sequence"/>
</dbReference>
<evidence type="ECO:0000313" key="3">
    <source>
        <dbReference type="EMBL" id="EWT01354.1"/>
    </source>
</evidence>
<dbReference type="STRING" id="1386089.N865_08510"/>
<feature type="transmembrane region" description="Helical" evidence="1">
    <location>
        <begin position="64"/>
        <end position="84"/>
    </location>
</feature>
<name>W9GBW3_9MICO</name>
<dbReference type="RefSeq" id="WP_034806032.1">
    <property type="nucleotide sequence ID" value="NZ_AWSA01000023.1"/>
</dbReference>
<dbReference type="PANTHER" id="PTHR19372:SF7">
    <property type="entry name" value="SULFITE OXIDASE, MITOCHONDRIAL"/>
    <property type="match status" value="1"/>
</dbReference>
<dbReference type="PATRIC" id="fig|1386089.3.peg.2373"/>
<organism evidence="3 4">
    <name type="scientific">Intrasporangium oryzae NRRL B-24470</name>
    <dbReference type="NCBI Taxonomy" id="1386089"/>
    <lineage>
        <taxon>Bacteria</taxon>
        <taxon>Bacillati</taxon>
        <taxon>Actinomycetota</taxon>
        <taxon>Actinomycetes</taxon>
        <taxon>Micrococcales</taxon>
        <taxon>Intrasporangiaceae</taxon>
        <taxon>Intrasporangium</taxon>
    </lineage>
</organism>
<dbReference type="OrthoDB" id="9795587at2"/>
<keyword evidence="1" id="KW-1133">Transmembrane helix</keyword>
<dbReference type="Pfam" id="PF00174">
    <property type="entry name" value="Oxidored_molyb"/>
    <property type="match status" value="1"/>
</dbReference>
<dbReference type="GO" id="GO:0008482">
    <property type="term" value="F:sulfite oxidase activity"/>
    <property type="evidence" value="ECO:0007669"/>
    <property type="project" value="TreeGrafter"/>
</dbReference>
<feature type="domain" description="Oxidoreductase molybdopterin-binding" evidence="2">
    <location>
        <begin position="238"/>
        <end position="389"/>
    </location>
</feature>
<evidence type="ECO:0000259" key="2">
    <source>
        <dbReference type="Pfam" id="PF00174"/>
    </source>
</evidence>
<comment type="caution">
    <text evidence="3">The sequence shown here is derived from an EMBL/GenBank/DDBJ whole genome shotgun (WGS) entry which is preliminary data.</text>
</comment>
<dbReference type="EMBL" id="AWSA01000023">
    <property type="protein sequence ID" value="EWT01354.1"/>
    <property type="molecule type" value="Genomic_DNA"/>
</dbReference>
<sequence>MRLARHALTGILAAVAGIAAGHLVAAVVDPAASPVLAIGSTVIDLTPTPVKEWAVARFGTADKAVLEGSVLAVTLAAAAVAGVLSRRRPWLGAALLAALVVLAGAAAASRPMAEPIDLLPAVVALLVGVATLLGLGRLAGRSASEPRARRDPSAEAGPAAYAGRRGFVLGAAGVTVAAALAGLAGQVRSGAQSARRLALPRPAQPAPALPAGLERTVPGISPLQTPTARFYRVDTNLVVPPVDVDRWTLSVDGMVERPFSLTFAELAAMPLIERDITLTCVSNEVGGGYVGAARWLGVRLTDVLGRAGVRGRPDQVLSTAVDGFTISTPLAAIRDGRDAMIAIGMNGAQLTDVHGFPARLVTPGLYGFVGATKWLTRLTLTTYAAEQAYWTRRQWATEAPIKTSARIDTPAPLSTIRAGRTAIGGVAWAQHRGIGTVEVRIDGGPWQPARLGPDIGVDSWRQWYLPWDAAPGLHRLSVRAIDLRGNPQPTERATPFPNGSSGIQEVVVTIE</sequence>
<feature type="transmembrane region" description="Helical" evidence="1">
    <location>
        <begin position="118"/>
        <end position="140"/>
    </location>
</feature>
<proteinExistence type="predicted"/>
<dbReference type="GO" id="GO:0043546">
    <property type="term" value="F:molybdopterin cofactor binding"/>
    <property type="evidence" value="ECO:0007669"/>
    <property type="project" value="TreeGrafter"/>
</dbReference>
<protein>
    <submittedName>
        <fullName evidence="3">Oxidoreductase</fullName>
    </submittedName>
</protein>
<keyword evidence="4" id="KW-1185">Reference proteome</keyword>
<gene>
    <name evidence="3" type="ORF">N865_08510</name>
</gene>
<feature type="transmembrane region" description="Helical" evidence="1">
    <location>
        <begin position="167"/>
        <end position="187"/>
    </location>
</feature>
<dbReference type="GO" id="GO:0006790">
    <property type="term" value="P:sulfur compound metabolic process"/>
    <property type="evidence" value="ECO:0007669"/>
    <property type="project" value="TreeGrafter"/>
</dbReference>
<evidence type="ECO:0000313" key="4">
    <source>
        <dbReference type="Proteomes" id="UP000019489"/>
    </source>
</evidence>
<reference evidence="3 4" key="1">
    <citation type="submission" date="2013-08" db="EMBL/GenBank/DDBJ databases">
        <title>Intrasporangium oryzae NRRL B-24470.</title>
        <authorList>
            <person name="Liu H."/>
            <person name="Wang G."/>
        </authorList>
    </citation>
    <scope>NUCLEOTIDE SEQUENCE [LARGE SCALE GENOMIC DNA]</scope>
    <source>
        <strain evidence="3 4">NRRL B-24470</strain>
    </source>
</reference>
<dbReference type="InterPro" id="IPR000572">
    <property type="entry name" value="OxRdtase_Mopterin-bd_dom"/>
</dbReference>
<dbReference type="Gene3D" id="3.90.420.10">
    <property type="entry name" value="Oxidoreductase, molybdopterin-binding domain"/>
    <property type="match status" value="1"/>
</dbReference>
<dbReference type="Gene3D" id="2.60.40.650">
    <property type="match status" value="1"/>
</dbReference>
<accession>W9GBW3</accession>
<dbReference type="eggNOG" id="COG2041">
    <property type="taxonomic scope" value="Bacteria"/>
</dbReference>
<dbReference type="PANTHER" id="PTHR19372">
    <property type="entry name" value="SULFITE REDUCTASE"/>
    <property type="match status" value="1"/>
</dbReference>
<keyword evidence="1" id="KW-0472">Membrane</keyword>
<keyword evidence="1" id="KW-0812">Transmembrane</keyword>
<dbReference type="AlphaFoldDB" id="W9GBW3"/>
<feature type="transmembrane region" description="Helical" evidence="1">
    <location>
        <begin position="91"/>
        <end position="112"/>
    </location>
</feature>
<dbReference type="GO" id="GO:0020037">
    <property type="term" value="F:heme binding"/>
    <property type="evidence" value="ECO:0007669"/>
    <property type="project" value="TreeGrafter"/>
</dbReference>
<dbReference type="InterPro" id="IPR014756">
    <property type="entry name" value="Ig_E-set"/>
</dbReference>
<dbReference type="SUPFAM" id="SSF81296">
    <property type="entry name" value="E set domains"/>
    <property type="match status" value="1"/>
</dbReference>
<evidence type="ECO:0000256" key="1">
    <source>
        <dbReference type="SAM" id="Phobius"/>
    </source>
</evidence>